<dbReference type="STRING" id="1230905.A0A1G4JI48"/>
<dbReference type="CDD" id="cd02440">
    <property type="entry name" value="AdoMet_MTases"/>
    <property type="match status" value="1"/>
</dbReference>
<evidence type="ECO:0000259" key="1">
    <source>
        <dbReference type="Pfam" id="PF13649"/>
    </source>
</evidence>
<dbReference type="AlphaFoldDB" id="A0A1G4JI48"/>
<dbReference type="EMBL" id="LT598465">
    <property type="protein sequence ID" value="SCU90092.1"/>
    <property type="molecule type" value="Genomic_DNA"/>
</dbReference>
<evidence type="ECO:0000313" key="2">
    <source>
        <dbReference type="EMBL" id="SCU90092.1"/>
    </source>
</evidence>
<dbReference type="Gene3D" id="3.40.50.150">
    <property type="entry name" value="Vaccinia Virus protein VP39"/>
    <property type="match status" value="1"/>
</dbReference>
<reference evidence="2 3" key="1">
    <citation type="submission" date="2016-03" db="EMBL/GenBank/DDBJ databases">
        <authorList>
            <person name="Devillers H."/>
        </authorList>
    </citation>
    <scope>NUCLEOTIDE SEQUENCE [LARGE SCALE GENOMIC DNA]</scope>
    <source>
        <strain evidence="2">CBS 11717</strain>
    </source>
</reference>
<feature type="domain" description="Methyltransferase" evidence="1">
    <location>
        <begin position="50"/>
        <end position="144"/>
    </location>
</feature>
<dbReference type="PANTHER" id="PTHR42912">
    <property type="entry name" value="METHYLTRANSFERASE"/>
    <property type="match status" value="1"/>
</dbReference>
<organism evidence="2 3">
    <name type="scientific">Lachancea mirantina</name>
    <dbReference type="NCBI Taxonomy" id="1230905"/>
    <lineage>
        <taxon>Eukaryota</taxon>
        <taxon>Fungi</taxon>
        <taxon>Dikarya</taxon>
        <taxon>Ascomycota</taxon>
        <taxon>Saccharomycotina</taxon>
        <taxon>Saccharomycetes</taxon>
        <taxon>Saccharomycetales</taxon>
        <taxon>Saccharomycetaceae</taxon>
        <taxon>Lachancea</taxon>
    </lineage>
</organism>
<protein>
    <submittedName>
        <fullName evidence="2">LAMI_0E00584g1_1</fullName>
    </submittedName>
</protein>
<proteinExistence type="predicted"/>
<keyword evidence="3" id="KW-1185">Reference proteome</keyword>
<dbReference type="InterPro" id="IPR041698">
    <property type="entry name" value="Methyltransf_25"/>
</dbReference>
<dbReference type="InterPro" id="IPR029063">
    <property type="entry name" value="SAM-dependent_MTases_sf"/>
</dbReference>
<name>A0A1G4JI48_9SACH</name>
<accession>A0A1G4JI48</accession>
<dbReference type="GO" id="GO:0008168">
    <property type="term" value="F:methyltransferase activity"/>
    <property type="evidence" value="ECO:0007669"/>
    <property type="project" value="TreeGrafter"/>
</dbReference>
<dbReference type="InterPro" id="IPR050508">
    <property type="entry name" value="Methyltransf_Superfamily"/>
</dbReference>
<dbReference type="PANTHER" id="PTHR42912:SF95">
    <property type="entry name" value="METHYLTRANSFERASE TYPE 11 DOMAIN-CONTAINING PROTEIN"/>
    <property type="match status" value="1"/>
</dbReference>
<dbReference type="Pfam" id="PF13649">
    <property type="entry name" value="Methyltransf_25"/>
    <property type="match status" value="1"/>
</dbReference>
<evidence type="ECO:0000313" key="3">
    <source>
        <dbReference type="Proteomes" id="UP000191024"/>
    </source>
</evidence>
<dbReference type="SUPFAM" id="SSF53335">
    <property type="entry name" value="S-adenosyl-L-methionine-dependent methyltransferases"/>
    <property type="match status" value="1"/>
</dbReference>
<gene>
    <name evidence="2" type="ORF">LAMI_0E00584G</name>
</gene>
<dbReference type="OrthoDB" id="10027013at2759"/>
<dbReference type="Proteomes" id="UP000191024">
    <property type="component" value="Chromosome E"/>
</dbReference>
<sequence length="334" mass="38030">MSIVNSSSLTAFNSNHELYDKVRPGFDRNKKFLTEFIFDQCLTRGEACNVLELAAGTGKFTKAFLEAVQMRNREVNVTAVDPSQGMLESFQKNIEVGRNVAVYQGSSYSIPLPDNSVDCVIVAQGFHWFADSSSLAEIHRVLNKKTGRLALIWNFDAASAAQKIPNANTKVHISYGDDKVRLYGKIYAETVKELEFNGLIDSSDRVFKLVEMLVGKLTSWDLLATHVYRYDHAVPQYRHGEWRRCMENQNFFDADRAIESFDMGIDSMPKELVFPYWLSRSYITNLSDPEKQAVEKWMSESISKFPMQHLSADGQFVNRFLSTHTYVVPVKNIS</sequence>